<keyword evidence="6 10" id="KW-1133">Transmembrane helix</keyword>
<organism evidence="12 13">
    <name type="scientific">Fusarium longipes</name>
    <dbReference type="NCBI Taxonomy" id="694270"/>
    <lineage>
        <taxon>Eukaryota</taxon>
        <taxon>Fungi</taxon>
        <taxon>Dikarya</taxon>
        <taxon>Ascomycota</taxon>
        <taxon>Pezizomycotina</taxon>
        <taxon>Sordariomycetes</taxon>
        <taxon>Hypocreomycetidae</taxon>
        <taxon>Hypocreales</taxon>
        <taxon>Nectriaceae</taxon>
        <taxon>Fusarium</taxon>
    </lineage>
</organism>
<dbReference type="GO" id="GO:0140115">
    <property type="term" value="P:export across plasma membrane"/>
    <property type="evidence" value="ECO:0007669"/>
    <property type="project" value="UniProtKB-ARBA"/>
</dbReference>
<dbReference type="AlphaFoldDB" id="A0A395RL46"/>
<dbReference type="CDD" id="cd17323">
    <property type="entry name" value="MFS_Tpo1_MDR_like"/>
    <property type="match status" value="1"/>
</dbReference>
<feature type="transmembrane region" description="Helical" evidence="10">
    <location>
        <begin position="99"/>
        <end position="118"/>
    </location>
</feature>
<proteinExistence type="inferred from homology"/>
<evidence type="ECO:0000256" key="1">
    <source>
        <dbReference type="ARBA" id="ARBA00004141"/>
    </source>
</evidence>
<name>A0A395RL46_9HYPO</name>
<dbReference type="Gene3D" id="1.20.1720.10">
    <property type="entry name" value="Multidrug resistance protein D"/>
    <property type="match status" value="1"/>
</dbReference>
<feature type="domain" description="Major facilitator superfamily (MFS) profile" evidence="11">
    <location>
        <begin position="101"/>
        <end position="456"/>
    </location>
</feature>
<dbReference type="Pfam" id="PF07690">
    <property type="entry name" value="MFS_1"/>
    <property type="match status" value="1"/>
</dbReference>
<dbReference type="InterPro" id="IPR020846">
    <property type="entry name" value="MFS_dom"/>
</dbReference>
<dbReference type="FunFam" id="1.20.1250.20:FF:000082">
    <property type="entry name" value="MFS multidrug transporter, putative"/>
    <property type="match status" value="1"/>
</dbReference>
<keyword evidence="7 10" id="KW-0472">Membrane</keyword>
<feature type="transmembrane region" description="Helical" evidence="10">
    <location>
        <begin position="255"/>
        <end position="275"/>
    </location>
</feature>
<feature type="transmembrane region" description="Helical" evidence="10">
    <location>
        <begin position="138"/>
        <end position="155"/>
    </location>
</feature>
<gene>
    <name evidence="12" type="ORF">FLONG3_10700</name>
</gene>
<reference evidence="12 13" key="1">
    <citation type="journal article" date="2018" name="PLoS Pathog.">
        <title>Evolution of structural diversity of trichothecenes, a family of toxins produced by plant pathogenic and entomopathogenic fungi.</title>
        <authorList>
            <person name="Proctor R.H."/>
            <person name="McCormick S.P."/>
            <person name="Kim H.S."/>
            <person name="Cardoza R.E."/>
            <person name="Stanley A.M."/>
            <person name="Lindo L."/>
            <person name="Kelly A."/>
            <person name="Brown D.W."/>
            <person name="Lee T."/>
            <person name="Vaughan M.M."/>
            <person name="Alexander N.J."/>
            <person name="Busman M."/>
            <person name="Gutierrez S."/>
        </authorList>
    </citation>
    <scope>NUCLEOTIDE SEQUENCE [LARGE SCALE GENOMIC DNA]</scope>
    <source>
        <strain evidence="12 13">NRRL 20695</strain>
    </source>
</reference>
<evidence type="ECO:0000256" key="6">
    <source>
        <dbReference type="ARBA" id="ARBA00022989"/>
    </source>
</evidence>
<dbReference type="STRING" id="694270.A0A395RL46"/>
<feature type="region of interest" description="Disordered" evidence="9">
    <location>
        <begin position="1"/>
        <end position="81"/>
    </location>
</feature>
<feature type="transmembrane region" description="Helical" evidence="10">
    <location>
        <begin position="419"/>
        <end position="441"/>
    </location>
</feature>
<keyword evidence="4" id="KW-1003">Cell membrane</keyword>
<dbReference type="SUPFAM" id="SSF103473">
    <property type="entry name" value="MFS general substrate transporter"/>
    <property type="match status" value="1"/>
</dbReference>
<comment type="subcellular location">
    <subcellularLocation>
        <location evidence="2">Cell membrane</location>
    </subcellularLocation>
    <subcellularLocation>
        <location evidence="1">Membrane</location>
        <topology evidence="1">Multi-pass membrane protein</topology>
    </subcellularLocation>
</comment>
<evidence type="ECO:0000256" key="4">
    <source>
        <dbReference type="ARBA" id="ARBA00022475"/>
    </source>
</evidence>
<dbReference type="InterPro" id="IPR036259">
    <property type="entry name" value="MFS_trans_sf"/>
</dbReference>
<evidence type="ECO:0000256" key="3">
    <source>
        <dbReference type="ARBA" id="ARBA00008335"/>
    </source>
</evidence>
<feature type="transmembrane region" description="Helical" evidence="10">
    <location>
        <begin position="226"/>
        <end position="249"/>
    </location>
</feature>
<accession>A0A395RL46</accession>
<evidence type="ECO:0000256" key="9">
    <source>
        <dbReference type="SAM" id="MobiDB-lite"/>
    </source>
</evidence>
<dbReference type="PANTHER" id="PTHR23502">
    <property type="entry name" value="MAJOR FACILITATOR SUPERFAMILY"/>
    <property type="match status" value="1"/>
</dbReference>
<feature type="transmembrane region" description="Helical" evidence="10">
    <location>
        <begin position="167"/>
        <end position="188"/>
    </location>
</feature>
<feature type="compositionally biased region" description="Polar residues" evidence="9">
    <location>
        <begin position="26"/>
        <end position="58"/>
    </location>
</feature>
<keyword evidence="5 10" id="KW-0812">Transmembrane</keyword>
<feature type="transmembrane region" description="Helical" evidence="10">
    <location>
        <begin position="200"/>
        <end position="219"/>
    </location>
</feature>
<dbReference type="GO" id="GO:0022857">
    <property type="term" value="F:transmembrane transporter activity"/>
    <property type="evidence" value="ECO:0007669"/>
    <property type="project" value="InterPro"/>
</dbReference>
<evidence type="ECO:0000256" key="8">
    <source>
        <dbReference type="ARBA" id="ARBA00023180"/>
    </source>
</evidence>
<evidence type="ECO:0000256" key="2">
    <source>
        <dbReference type="ARBA" id="ARBA00004236"/>
    </source>
</evidence>
<feature type="transmembrane region" description="Helical" evidence="10">
    <location>
        <begin position="369"/>
        <end position="389"/>
    </location>
</feature>
<evidence type="ECO:0000256" key="10">
    <source>
        <dbReference type="SAM" id="Phobius"/>
    </source>
</evidence>
<keyword evidence="8" id="KW-0325">Glycoprotein</keyword>
<evidence type="ECO:0000256" key="7">
    <source>
        <dbReference type="ARBA" id="ARBA00023136"/>
    </source>
</evidence>
<sequence length="456" mass="50344">MYRDVEKISTGQGTLRPGSNEPVFSHLQSGTSQVKGTRSSASGNLSRCQSQNGYSCNPYQKPDDGDEEDAPEKDPFEVGWENGDNDPWCPRKFEGFRKWLIVSIVSSASLCVTAASSIYTSTYEQMEAEFGNSREISILGLSTFVLGIGLGPMLLGPMSEFYGRRPIYIVSWSMYVIWIIPQAVAQNIETVIVSRFLDGFSGSAFLAVSGGTVGDLFTAKEIQAPMLMFSIAPFVGPSIGPLIGGFINHNVDWRWTHWTLLIWAGVLWMAIVFLVPETYHPIVLRNKARQARKETGDSRWKAPTEKAEKSAISAIGTSLLRPFQLLVFEPMCLNLCIFTAILLGILYLFFGAFPIVFGNIYGFNLWRVGLSFLGILVGMVAAAGLDPVWHRIRSNLIRKLNSETGIQDSSQPEFRLPPAIVGAVIVPIGIFMFGWSCYPWVHWIVPIIGSAIFGTG</sequence>
<comment type="caution">
    <text evidence="12">The sequence shown here is derived from an EMBL/GenBank/DDBJ whole genome shotgun (WGS) entry which is preliminary data.</text>
</comment>
<dbReference type="GO" id="GO:0005886">
    <property type="term" value="C:plasma membrane"/>
    <property type="evidence" value="ECO:0007669"/>
    <property type="project" value="UniProtKB-SubCell"/>
</dbReference>
<feature type="transmembrane region" description="Helical" evidence="10">
    <location>
        <begin position="331"/>
        <end position="357"/>
    </location>
</feature>
<dbReference type="GO" id="GO:0042908">
    <property type="term" value="P:xenobiotic transport"/>
    <property type="evidence" value="ECO:0007669"/>
    <property type="project" value="UniProtKB-ARBA"/>
</dbReference>
<protein>
    <recommendedName>
        <fullName evidence="11">Major facilitator superfamily (MFS) profile domain-containing protein</fullName>
    </recommendedName>
</protein>
<dbReference type="PROSITE" id="PS50850">
    <property type="entry name" value="MFS"/>
    <property type="match status" value="1"/>
</dbReference>
<keyword evidence="13" id="KW-1185">Reference proteome</keyword>
<dbReference type="Proteomes" id="UP000266234">
    <property type="component" value="Unassembled WGS sequence"/>
</dbReference>
<evidence type="ECO:0000259" key="11">
    <source>
        <dbReference type="PROSITE" id="PS50850"/>
    </source>
</evidence>
<dbReference type="PROSITE" id="PS00216">
    <property type="entry name" value="SUGAR_TRANSPORT_1"/>
    <property type="match status" value="1"/>
</dbReference>
<dbReference type="EMBL" id="PXOG01000329">
    <property type="protein sequence ID" value="RGP60848.1"/>
    <property type="molecule type" value="Genomic_DNA"/>
</dbReference>
<dbReference type="OrthoDB" id="3561359at2759"/>
<evidence type="ECO:0000313" key="12">
    <source>
        <dbReference type="EMBL" id="RGP60848.1"/>
    </source>
</evidence>
<comment type="similarity">
    <text evidence="3">Belongs to the major facilitator superfamily.</text>
</comment>
<dbReference type="InterPro" id="IPR011701">
    <property type="entry name" value="MFS"/>
</dbReference>
<evidence type="ECO:0000256" key="5">
    <source>
        <dbReference type="ARBA" id="ARBA00022692"/>
    </source>
</evidence>
<evidence type="ECO:0000313" key="13">
    <source>
        <dbReference type="Proteomes" id="UP000266234"/>
    </source>
</evidence>
<dbReference type="PANTHER" id="PTHR23502:SF7">
    <property type="entry name" value="DRUG_PROTON ANTIPORTER YHK8-RELATED"/>
    <property type="match status" value="1"/>
</dbReference>
<dbReference type="InterPro" id="IPR005829">
    <property type="entry name" value="Sugar_transporter_CS"/>
</dbReference>